<gene>
    <name evidence="1" type="ORF">CHS0354_002289</name>
</gene>
<comment type="caution">
    <text evidence="1">The sequence shown here is derived from an EMBL/GenBank/DDBJ whole genome shotgun (WGS) entry which is preliminary data.</text>
</comment>
<proteinExistence type="predicted"/>
<reference evidence="1" key="2">
    <citation type="journal article" date="2021" name="Genome Biol. Evol.">
        <title>Developing a high-quality reference genome for a parasitic bivalve with doubly uniparental inheritance (Bivalvia: Unionida).</title>
        <authorList>
            <person name="Smith C.H."/>
        </authorList>
    </citation>
    <scope>NUCLEOTIDE SEQUENCE</scope>
    <source>
        <strain evidence="1">CHS0354</strain>
        <tissue evidence="1">Mantle</tissue>
    </source>
</reference>
<evidence type="ECO:0000313" key="2">
    <source>
        <dbReference type="Proteomes" id="UP001195483"/>
    </source>
</evidence>
<reference evidence="1" key="1">
    <citation type="journal article" date="2021" name="Genome Biol. Evol.">
        <title>A High-Quality Reference Genome for a Parasitic Bivalve with Doubly Uniparental Inheritance (Bivalvia: Unionida).</title>
        <authorList>
            <person name="Smith C.H."/>
        </authorList>
    </citation>
    <scope>NUCLEOTIDE SEQUENCE</scope>
    <source>
        <strain evidence="1">CHS0354</strain>
    </source>
</reference>
<sequence>MSHEKESCNVLFDIFRKVYQQKNPTGLDSRNILYFFRFLKEQLEDWYSKKVELKSYIKEHKASVKKILKMQKYFSTRYDTNETLWETIEKIPDEANPTMSRREKKLLKYKQIVSQEQILISKIYSFIIVTDCPLSVSNLYAVDLIHDSCSLRAEIEAALQTKIAEGFSNLRLVAGYTCPEIDIAEICAKMYAVTSKKYSYVDSNVEDLYANYGFLPEVIRTKVESSKFVKLTDEAKKRPIPSKEIN</sequence>
<dbReference type="EMBL" id="JAEAOA010000198">
    <property type="protein sequence ID" value="KAK3584767.1"/>
    <property type="molecule type" value="Genomic_DNA"/>
</dbReference>
<keyword evidence="2" id="KW-1185">Reference proteome</keyword>
<dbReference type="Proteomes" id="UP001195483">
    <property type="component" value="Unassembled WGS sequence"/>
</dbReference>
<protein>
    <submittedName>
        <fullName evidence="1">Uncharacterized protein</fullName>
    </submittedName>
</protein>
<accession>A0AAE0S3J7</accession>
<dbReference type="AlphaFoldDB" id="A0AAE0S3J7"/>
<reference evidence="1" key="3">
    <citation type="submission" date="2023-05" db="EMBL/GenBank/DDBJ databases">
        <authorList>
            <person name="Smith C.H."/>
        </authorList>
    </citation>
    <scope>NUCLEOTIDE SEQUENCE</scope>
    <source>
        <strain evidence="1">CHS0354</strain>
        <tissue evidence="1">Mantle</tissue>
    </source>
</reference>
<name>A0AAE0S3J7_9BIVA</name>
<evidence type="ECO:0000313" key="1">
    <source>
        <dbReference type="EMBL" id="KAK3584767.1"/>
    </source>
</evidence>
<organism evidence="1 2">
    <name type="scientific">Potamilus streckersoni</name>
    <dbReference type="NCBI Taxonomy" id="2493646"/>
    <lineage>
        <taxon>Eukaryota</taxon>
        <taxon>Metazoa</taxon>
        <taxon>Spiralia</taxon>
        <taxon>Lophotrochozoa</taxon>
        <taxon>Mollusca</taxon>
        <taxon>Bivalvia</taxon>
        <taxon>Autobranchia</taxon>
        <taxon>Heteroconchia</taxon>
        <taxon>Palaeoheterodonta</taxon>
        <taxon>Unionida</taxon>
        <taxon>Unionoidea</taxon>
        <taxon>Unionidae</taxon>
        <taxon>Ambleminae</taxon>
        <taxon>Lampsilini</taxon>
        <taxon>Potamilus</taxon>
    </lineage>
</organism>